<sequence length="60" mass="6704">MALDERLLDILVCPACQAGVEYKERRHVVVCTGCGLQYPEREGIPVMLVDEATRGRRTEG</sequence>
<evidence type="ECO:0000256" key="1">
    <source>
        <dbReference type="HAMAP-Rule" id="MF_01187"/>
    </source>
</evidence>
<comment type="similarity">
    <text evidence="1">Belongs to the UPF0434 family.</text>
</comment>
<dbReference type="HAMAP" id="MF_01187">
    <property type="entry name" value="UPF0434"/>
    <property type="match status" value="1"/>
</dbReference>
<comment type="caution">
    <text evidence="2">The sequence shown here is derived from an EMBL/GenBank/DDBJ whole genome shotgun (WGS) entry which is preliminary data.</text>
</comment>
<protein>
    <recommendedName>
        <fullName evidence="1">UPF0434 protein GCM10011354_06470</fullName>
    </recommendedName>
</protein>
<evidence type="ECO:0000313" key="3">
    <source>
        <dbReference type="Proteomes" id="UP000650511"/>
    </source>
</evidence>
<dbReference type="Proteomes" id="UP000650511">
    <property type="component" value="Unassembled WGS sequence"/>
</dbReference>
<dbReference type="OrthoDB" id="9812205at2"/>
<evidence type="ECO:0000313" key="2">
    <source>
        <dbReference type="EMBL" id="GGI03922.1"/>
    </source>
</evidence>
<gene>
    <name evidence="2" type="ORF">GCM10011354_06470</name>
</gene>
<keyword evidence="3" id="KW-1185">Reference proteome</keyword>
<organism evidence="2 3">
    <name type="scientific">Egicoccus halophilus</name>
    <dbReference type="NCBI Taxonomy" id="1670830"/>
    <lineage>
        <taxon>Bacteria</taxon>
        <taxon>Bacillati</taxon>
        <taxon>Actinomycetota</taxon>
        <taxon>Nitriliruptoria</taxon>
        <taxon>Egicoccales</taxon>
        <taxon>Egicoccaceae</taxon>
        <taxon>Egicoccus</taxon>
    </lineage>
</organism>
<dbReference type="EMBL" id="BMHA01000002">
    <property type="protein sequence ID" value="GGI03922.1"/>
    <property type="molecule type" value="Genomic_DNA"/>
</dbReference>
<dbReference type="Gene3D" id="2.20.25.10">
    <property type="match status" value="1"/>
</dbReference>
<proteinExistence type="inferred from homology"/>
<dbReference type="InterPro" id="IPR005651">
    <property type="entry name" value="Trm112-like"/>
</dbReference>
<accession>A0A8J3EWL4</accession>
<dbReference type="Pfam" id="PF03966">
    <property type="entry name" value="Trm112p"/>
    <property type="match status" value="1"/>
</dbReference>
<reference evidence="2" key="2">
    <citation type="submission" date="2020-09" db="EMBL/GenBank/DDBJ databases">
        <authorList>
            <person name="Sun Q."/>
            <person name="Zhou Y."/>
        </authorList>
    </citation>
    <scope>NUCLEOTIDE SEQUENCE</scope>
    <source>
        <strain evidence="2">CGMCC 1.14988</strain>
    </source>
</reference>
<reference evidence="2" key="1">
    <citation type="journal article" date="2014" name="Int. J. Syst. Evol. Microbiol.">
        <title>Complete genome sequence of Corynebacterium casei LMG S-19264T (=DSM 44701T), isolated from a smear-ripened cheese.</title>
        <authorList>
            <consortium name="US DOE Joint Genome Institute (JGI-PGF)"/>
            <person name="Walter F."/>
            <person name="Albersmeier A."/>
            <person name="Kalinowski J."/>
            <person name="Ruckert C."/>
        </authorList>
    </citation>
    <scope>NUCLEOTIDE SEQUENCE</scope>
    <source>
        <strain evidence="2">CGMCC 1.14988</strain>
    </source>
</reference>
<dbReference type="AlphaFoldDB" id="A0A8J3EWL4"/>
<dbReference type="RefSeq" id="WP_130650860.1">
    <property type="nucleotide sequence ID" value="NZ_BMHA01000002.1"/>
</dbReference>
<dbReference type="SUPFAM" id="SSF158997">
    <property type="entry name" value="Trm112p-like"/>
    <property type="match status" value="1"/>
</dbReference>
<name>A0A8J3EWL4_9ACTN</name>